<evidence type="ECO:0008006" key="5">
    <source>
        <dbReference type="Google" id="ProtNLM"/>
    </source>
</evidence>
<dbReference type="InterPro" id="IPR015034">
    <property type="entry name" value="Bles03"/>
</dbReference>
<proteinExistence type="inferred from homology"/>
<dbReference type="Pfam" id="PF08939">
    <property type="entry name" value="Bles03"/>
    <property type="match status" value="1"/>
</dbReference>
<dbReference type="PANTHER" id="PTHR31977">
    <property type="entry name" value="UPF0696 PROTEIN C11ORF68"/>
    <property type="match status" value="1"/>
</dbReference>
<sequence>MGHKRATSDDSSFYGKRLDSVLSATPNPFLIGDETTVEDLHQRVGLFDPDKWLMQRQEQPGRAQLRGAQADVTAELHNPYAGVPYAWQLTETVDDFLSRLPPATTAQRPETPWIYICNPYIPRVPKSESLNQTSKGNEDEGPEQDGSRLDVVIEGGMERLELLGNFVREVPKFGRPPSTTERERNQERSQATLDILRLAHVGKVRAGKWMLFCDVLEVNEVWDTVAKATANNELGIAAKVAPRSKQSESRKDRLICVYTKDFMDKMDVGRVVKRLKELQLADGKSRKVYYKPDVFTYLGISGGNPWGLKASIYNSSEVFPSAQDAVMSL</sequence>
<dbReference type="Gene3D" id="3.30.760.10">
    <property type="entry name" value="RNA Cap, Translation Initiation Factor Eif4e"/>
    <property type="match status" value="1"/>
</dbReference>
<dbReference type="SUPFAM" id="SSF55418">
    <property type="entry name" value="eIF4e-like"/>
    <property type="match status" value="1"/>
</dbReference>
<comment type="similarity">
    <text evidence="1">Belongs to the UPF0696 family.</text>
</comment>
<dbReference type="InterPro" id="IPR023398">
    <property type="entry name" value="TIF_eIF4e-like"/>
</dbReference>
<organism evidence="3 4">
    <name type="scientific">Cordyceps confragosa</name>
    <name type="common">Lecanicillium lecanii</name>
    <dbReference type="NCBI Taxonomy" id="2714763"/>
    <lineage>
        <taxon>Eukaryota</taxon>
        <taxon>Fungi</taxon>
        <taxon>Dikarya</taxon>
        <taxon>Ascomycota</taxon>
        <taxon>Pezizomycotina</taxon>
        <taxon>Sordariomycetes</taxon>
        <taxon>Hypocreomycetidae</taxon>
        <taxon>Hypocreales</taxon>
        <taxon>Cordycipitaceae</taxon>
        <taxon>Akanthomyces</taxon>
    </lineage>
</organism>
<protein>
    <recommendedName>
        <fullName evidence="5">DUF1917 domain-containing protein</fullName>
    </recommendedName>
</protein>
<dbReference type="EMBL" id="LUKN01000032">
    <property type="protein sequence ID" value="OAR05912.1"/>
    <property type="molecule type" value="Genomic_DNA"/>
</dbReference>
<evidence type="ECO:0000313" key="3">
    <source>
        <dbReference type="EMBL" id="OAR05912.1"/>
    </source>
</evidence>
<dbReference type="OrthoDB" id="10067381at2759"/>
<accession>A0A179IV18</accession>
<comment type="caution">
    <text evidence="3">The sequence shown here is derived from an EMBL/GenBank/DDBJ whole genome shotgun (WGS) entry which is preliminary data.</text>
</comment>
<feature type="region of interest" description="Disordered" evidence="2">
    <location>
        <begin position="127"/>
        <end position="147"/>
    </location>
</feature>
<gene>
    <name evidence="3" type="ORF">LLEC1_04086</name>
</gene>
<dbReference type="Proteomes" id="UP000243081">
    <property type="component" value="Unassembled WGS sequence"/>
</dbReference>
<keyword evidence="4" id="KW-1185">Reference proteome</keyword>
<evidence type="ECO:0000313" key="4">
    <source>
        <dbReference type="Proteomes" id="UP000243081"/>
    </source>
</evidence>
<dbReference type="OMA" id="RPIYYKC"/>
<dbReference type="PANTHER" id="PTHR31977:SF1">
    <property type="entry name" value="UPF0696 PROTEIN C11ORF68"/>
    <property type="match status" value="1"/>
</dbReference>
<name>A0A179IV18_CORDF</name>
<evidence type="ECO:0000256" key="2">
    <source>
        <dbReference type="SAM" id="MobiDB-lite"/>
    </source>
</evidence>
<dbReference type="AlphaFoldDB" id="A0A179IV18"/>
<evidence type="ECO:0000256" key="1">
    <source>
        <dbReference type="ARBA" id="ARBA00010568"/>
    </source>
</evidence>
<reference evidence="3 4" key="1">
    <citation type="submission" date="2016-03" db="EMBL/GenBank/DDBJ databases">
        <title>Fine-scale spatial genetic structure of a fungal parasite of coffee scale insects.</title>
        <authorList>
            <person name="Jackson D."/>
            <person name="Zemenick K.A."/>
            <person name="Malloure B."/>
            <person name="Quandt C.A."/>
            <person name="James T.Y."/>
        </authorList>
    </citation>
    <scope>NUCLEOTIDE SEQUENCE [LARGE SCALE GENOMIC DNA]</scope>
    <source>
        <strain evidence="3 4">UM487</strain>
    </source>
</reference>